<feature type="transmembrane region" description="Helical" evidence="7">
    <location>
        <begin position="181"/>
        <end position="205"/>
    </location>
</feature>
<dbReference type="Proteomes" id="UP000464314">
    <property type="component" value="Chromosome"/>
</dbReference>
<feature type="transmembrane region" description="Helical" evidence="7">
    <location>
        <begin position="289"/>
        <end position="310"/>
    </location>
</feature>
<evidence type="ECO:0000256" key="1">
    <source>
        <dbReference type="ARBA" id="ARBA00004651"/>
    </source>
</evidence>
<name>A0A6P1THD0_9FIRM</name>
<keyword evidence="10" id="KW-1185">Reference proteome</keyword>
<accession>A0A6P1THD0</accession>
<sequence>MQNKSGSLDSQKTKGAPVLKKITKDKLFALALLTPGFIVTVMFILIPVFDSVIKSFQNYKIKNIIAKTPGEWNNFDNYAKLFSNNKLLPSIEVTFIFVCGVVISQFILGMAMALVLNSNLKGARFIRSIMMAPWIVPTIISGLIWMWIYQPQYGLLKYIVNLFSFGHVTDFAMLNNPATALFGIAIAALWKQIPLAALLLVSGLANVPDETMEAATVDGANAVDRFFHITIPYMKSIIKVTTSMAIIENFKQFPLIWTMTGGGPNNSTNTLAILSYREAFVSNNLGSGAAVTTIWMLLMIVVVVLFNFIFKDTSME</sequence>
<keyword evidence="2 7" id="KW-0813">Transport</keyword>
<dbReference type="InterPro" id="IPR035906">
    <property type="entry name" value="MetI-like_sf"/>
</dbReference>
<evidence type="ECO:0000256" key="6">
    <source>
        <dbReference type="ARBA" id="ARBA00023136"/>
    </source>
</evidence>
<evidence type="ECO:0000256" key="7">
    <source>
        <dbReference type="RuleBase" id="RU363032"/>
    </source>
</evidence>
<keyword evidence="4 7" id="KW-0812">Transmembrane</keyword>
<feature type="transmembrane region" description="Helical" evidence="7">
    <location>
        <begin position="93"/>
        <end position="116"/>
    </location>
</feature>
<dbReference type="KEGG" id="anr:Ana3638_00650"/>
<dbReference type="AlphaFoldDB" id="A0A6P1THD0"/>
<dbReference type="EMBL" id="CP048000">
    <property type="protein sequence ID" value="QHQ59489.1"/>
    <property type="molecule type" value="Genomic_DNA"/>
</dbReference>
<evidence type="ECO:0000313" key="10">
    <source>
        <dbReference type="Proteomes" id="UP000464314"/>
    </source>
</evidence>
<evidence type="ECO:0000259" key="8">
    <source>
        <dbReference type="PROSITE" id="PS50928"/>
    </source>
</evidence>
<dbReference type="CDD" id="cd06261">
    <property type="entry name" value="TM_PBP2"/>
    <property type="match status" value="1"/>
</dbReference>
<comment type="subcellular location">
    <subcellularLocation>
        <location evidence="1 7">Cell membrane</location>
        <topology evidence="1 7">Multi-pass membrane protein</topology>
    </subcellularLocation>
</comment>
<dbReference type="GO" id="GO:0055085">
    <property type="term" value="P:transmembrane transport"/>
    <property type="evidence" value="ECO:0007669"/>
    <property type="project" value="InterPro"/>
</dbReference>
<dbReference type="GO" id="GO:0005886">
    <property type="term" value="C:plasma membrane"/>
    <property type="evidence" value="ECO:0007669"/>
    <property type="project" value="UniProtKB-SubCell"/>
</dbReference>
<evidence type="ECO:0000256" key="4">
    <source>
        <dbReference type="ARBA" id="ARBA00022692"/>
    </source>
</evidence>
<dbReference type="PROSITE" id="PS50928">
    <property type="entry name" value="ABC_TM1"/>
    <property type="match status" value="1"/>
</dbReference>
<dbReference type="InterPro" id="IPR051393">
    <property type="entry name" value="ABC_transporter_permease"/>
</dbReference>
<dbReference type="PANTHER" id="PTHR30193:SF37">
    <property type="entry name" value="INNER MEMBRANE ABC TRANSPORTER PERMEASE PROTEIN YCJO"/>
    <property type="match status" value="1"/>
</dbReference>
<evidence type="ECO:0000256" key="3">
    <source>
        <dbReference type="ARBA" id="ARBA00022475"/>
    </source>
</evidence>
<dbReference type="Pfam" id="PF00528">
    <property type="entry name" value="BPD_transp_1"/>
    <property type="match status" value="1"/>
</dbReference>
<keyword evidence="3" id="KW-1003">Cell membrane</keyword>
<dbReference type="PANTHER" id="PTHR30193">
    <property type="entry name" value="ABC TRANSPORTER PERMEASE PROTEIN"/>
    <property type="match status" value="1"/>
</dbReference>
<reference evidence="9 10" key="1">
    <citation type="submission" date="2020-01" db="EMBL/GenBank/DDBJ databases">
        <title>Genome analysis of Anaerocolumna sp. CBA3638.</title>
        <authorList>
            <person name="Kim J."/>
            <person name="Roh S.W."/>
        </authorList>
    </citation>
    <scope>NUCLEOTIDE SEQUENCE [LARGE SCALE GENOMIC DNA]</scope>
    <source>
        <strain evidence="9 10">CBA3638</strain>
    </source>
</reference>
<dbReference type="RefSeq" id="WP_161836112.1">
    <property type="nucleotide sequence ID" value="NZ_CP048000.1"/>
</dbReference>
<gene>
    <name evidence="9" type="ORF">Ana3638_00650</name>
</gene>
<feature type="transmembrane region" description="Helical" evidence="7">
    <location>
        <begin position="128"/>
        <end position="149"/>
    </location>
</feature>
<comment type="similarity">
    <text evidence="7">Belongs to the binding-protein-dependent transport system permease family.</text>
</comment>
<proteinExistence type="inferred from homology"/>
<dbReference type="InterPro" id="IPR000515">
    <property type="entry name" value="MetI-like"/>
</dbReference>
<organism evidence="9 10">
    <name type="scientific">Anaerocolumna sedimenticola</name>
    <dbReference type="NCBI Taxonomy" id="2696063"/>
    <lineage>
        <taxon>Bacteria</taxon>
        <taxon>Bacillati</taxon>
        <taxon>Bacillota</taxon>
        <taxon>Clostridia</taxon>
        <taxon>Lachnospirales</taxon>
        <taxon>Lachnospiraceae</taxon>
        <taxon>Anaerocolumna</taxon>
    </lineage>
</organism>
<keyword evidence="6 7" id="KW-0472">Membrane</keyword>
<evidence type="ECO:0000313" key="9">
    <source>
        <dbReference type="EMBL" id="QHQ59489.1"/>
    </source>
</evidence>
<dbReference type="SUPFAM" id="SSF161098">
    <property type="entry name" value="MetI-like"/>
    <property type="match status" value="1"/>
</dbReference>
<evidence type="ECO:0000256" key="5">
    <source>
        <dbReference type="ARBA" id="ARBA00022989"/>
    </source>
</evidence>
<dbReference type="Gene3D" id="1.10.3720.10">
    <property type="entry name" value="MetI-like"/>
    <property type="match status" value="1"/>
</dbReference>
<keyword evidence="5 7" id="KW-1133">Transmembrane helix</keyword>
<feature type="domain" description="ABC transmembrane type-1" evidence="8">
    <location>
        <begin position="91"/>
        <end position="306"/>
    </location>
</feature>
<evidence type="ECO:0000256" key="2">
    <source>
        <dbReference type="ARBA" id="ARBA00022448"/>
    </source>
</evidence>
<protein>
    <submittedName>
        <fullName evidence="9">ABC transporter permease subunit</fullName>
    </submittedName>
</protein>
<feature type="transmembrane region" description="Helical" evidence="7">
    <location>
        <begin position="27"/>
        <end position="49"/>
    </location>
</feature>